<dbReference type="PANTHER" id="PTHR30590:SF2">
    <property type="entry name" value="INNER MEMBRANE PROTEIN"/>
    <property type="match status" value="1"/>
</dbReference>
<dbReference type="InterPro" id="IPR007349">
    <property type="entry name" value="DUF418"/>
</dbReference>
<feature type="transmembrane region" description="Helical" evidence="2">
    <location>
        <begin position="175"/>
        <end position="196"/>
    </location>
</feature>
<feature type="transmembrane region" description="Helical" evidence="2">
    <location>
        <begin position="247"/>
        <end position="268"/>
    </location>
</feature>
<evidence type="ECO:0000256" key="2">
    <source>
        <dbReference type="SAM" id="Phobius"/>
    </source>
</evidence>
<accession>A0A7W9YLN6</accession>
<comment type="caution">
    <text evidence="4">The sequence shown here is derived from an EMBL/GenBank/DDBJ whole genome shotgun (WGS) entry which is preliminary data.</text>
</comment>
<dbReference type="Pfam" id="PF04235">
    <property type="entry name" value="DUF418"/>
    <property type="match status" value="1"/>
</dbReference>
<dbReference type="RefSeq" id="WP_184078347.1">
    <property type="nucleotide sequence ID" value="NZ_JACHDS010000001.1"/>
</dbReference>
<dbReference type="AlphaFoldDB" id="A0A7W9YLN6"/>
<sequence length="309" mass="33370">MNLLHFVLIFDLDVLMGYAVTALLVAWLLNRSQGVCDAVMWAAGALHLAVIAASTLDLRMFPGADPARMGAREDGLLPAGGEGTGFSSFADSYWDMVYDRFHHLLQLRWGDEPWQMFPMTVFLFLLGVRMYRAGVFADDAKGRRIRRHLLVWGVGLGLPLAVFTELSTMDDLAMIHRYGVSAILALGYIGLAGLVLDRVRRPGPMTIGLTSLGQVALTGYVAQNLLGSVLIPALGLEALMLDAFGPWGGLGLGVAVCALLMGGSYLWLLRFSHGPAELAQKWALSKIPDRPAQGKGNPENESPAPAPRA</sequence>
<feature type="transmembrane region" description="Helical" evidence="2">
    <location>
        <begin position="217"/>
        <end position="235"/>
    </location>
</feature>
<evidence type="ECO:0000256" key="1">
    <source>
        <dbReference type="SAM" id="MobiDB-lite"/>
    </source>
</evidence>
<reference evidence="4 5" key="1">
    <citation type="submission" date="2020-08" db="EMBL/GenBank/DDBJ databases">
        <title>Sequencing the genomes of 1000 actinobacteria strains.</title>
        <authorList>
            <person name="Klenk H.-P."/>
        </authorList>
    </citation>
    <scope>NUCLEOTIDE SEQUENCE [LARGE SCALE GENOMIC DNA]</scope>
    <source>
        <strain evidence="4 5">DSM 46659</strain>
    </source>
</reference>
<evidence type="ECO:0000313" key="5">
    <source>
        <dbReference type="Proteomes" id="UP000546642"/>
    </source>
</evidence>
<feature type="region of interest" description="Disordered" evidence="1">
    <location>
        <begin position="288"/>
        <end position="309"/>
    </location>
</feature>
<organism evidence="4 5">
    <name type="scientific">Nocardiopsis mwathae</name>
    <dbReference type="NCBI Taxonomy" id="1472723"/>
    <lineage>
        <taxon>Bacteria</taxon>
        <taxon>Bacillati</taxon>
        <taxon>Actinomycetota</taxon>
        <taxon>Actinomycetes</taxon>
        <taxon>Streptosporangiales</taxon>
        <taxon>Nocardiopsidaceae</taxon>
        <taxon>Nocardiopsis</taxon>
    </lineage>
</organism>
<feature type="transmembrane region" description="Helical" evidence="2">
    <location>
        <begin position="38"/>
        <end position="56"/>
    </location>
</feature>
<gene>
    <name evidence="4" type="ORF">HNR23_004427</name>
</gene>
<evidence type="ECO:0000259" key="3">
    <source>
        <dbReference type="Pfam" id="PF04235"/>
    </source>
</evidence>
<keyword evidence="5" id="KW-1185">Reference proteome</keyword>
<feature type="domain" description="DUF418" evidence="3">
    <location>
        <begin position="130"/>
        <end position="283"/>
    </location>
</feature>
<proteinExistence type="predicted"/>
<dbReference type="InterPro" id="IPR052529">
    <property type="entry name" value="Bact_Transport_Assoc"/>
</dbReference>
<keyword evidence="2" id="KW-0472">Membrane</keyword>
<name>A0A7W9YLN6_9ACTN</name>
<keyword evidence="2" id="KW-1133">Transmembrane helix</keyword>
<dbReference type="PANTHER" id="PTHR30590">
    <property type="entry name" value="INNER MEMBRANE PROTEIN"/>
    <property type="match status" value="1"/>
</dbReference>
<dbReference type="Proteomes" id="UP000546642">
    <property type="component" value="Unassembled WGS sequence"/>
</dbReference>
<feature type="transmembrane region" description="Helical" evidence="2">
    <location>
        <begin position="149"/>
        <end position="169"/>
    </location>
</feature>
<keyword evidence="2" id="KW-0812">Transmembrane</keyword>
<feature type="transmembrane region" description="Helical" evidence="2">
    <location>
        <begin position="116"/>
        <end position="137"/>
    </location>
</feature>
<evidence type="ECO:0000313" key="4">
    <source>
        <dbReference type="EMBL" id="MBB6174367.1"/>
    </source>
</evidence>
<dbReference type="EMBL" id="JACHDS010000001">
    <property type="protein sequence ID" value="MBB6174367.1"/>
    <property type="molecule type" value="Genomic_DNA"/>
</dbReference>
<feature type="transmembrane region" description="Helical" evidence="2">
    <location>
        <begin position="6"/>
        <end position="29"/>
    </location>
</feature>
<protein>
    <submittedName>
        <fullName evidence="4">Putative membrane protein YeiB</fullName>
    </submittedName>
</protein>